<comment type="caution">
    <text evidence="2">The sequence shown here is derived from an EMBL/GenBank/DDBJ whole genome shotgun (WGS) entry which is preliminary data.</text>
</comment>
<name>A0A8T0Q5E5_PANVG</name>
<organism evidence="2 3">
    <name type="scientific">Panicum virgatum</name>
    <name type="common">Blackwell switchgrass</name>
    <dbReference type="NCBI Taxonomy" id="38727"/>
    <lineage>
        <taxon>Eukaryota</taxon>
        <taxon>Viridiplantae</taxon>
        <taxon>Streptophyta</taxon>
        <taxon>Embryophyta</taxon>
        <taxon>Tracheophyta</taxon>
        <taxon>Spermatophyta</taxon>
        <taxon>Magnoliopsida</taxon>
        <taxon>Liliopsida</taxon>
        <taxon>Poales</taxon>
        <taxon>Poaceae</taxon>
        <taxon>PACMAD clade</taxon>
        <taxon>Panicoideae</taxon>
        <taxon>Panicodae</taxon>
        <taxon>Paniceae</taxon>
        <taxon>Panicinae</taxon>
        <taxon>Panicum</taxon>
        <taxon>Panicum sect. Hiantes</taxon>
    </lineage>
</organism>
<evidence type="ECO:0000313" key="3">
    <source>
        <dbReference type="Proteomes" id="UP000823388"/>
    </source>
</evidence>
<evidence type="ECO:0000313" key="2">
    <source>
        <dbReference type="EMBL" id="KAG2570127.1"/>
    </source>
</evidence>
<dbReference type="EMBL" id="CM029049">
    <property type="protein sequence ID" value="KAG2570127.1"/>
    <property type="molecule type" value="Genomic_DNA"/>
</dbReference>
<accession>A0A8T0Q5E5</accession>
<feature type="region of interest" description="Disordered" evidence="1">
    <location>
        <begin position="37"/>
        <end position="88"/>
    </location>
</feature>
<dbReference type="Proteomes" id="UP000823388">
    <property type="component" value="Chromosome 7K"/>
</dbReference>
<sequence>MDVRCDLCGRNFSDLVQNFQANLRDKKNREAAANGCPECEHRLGRMPRSSSSAGPSTRTSTRRSTGQISGTSTMSPCQRDYQMSEDNRPLTTSSIGTNFIWSPHDRDALIDLFSSFKNRKGRLPNTSERRKIITHAVFQDQKCLLDELEQLLKGIGYDDSRPINCIDEGGLINIAGLFWVLGFFGNTETLVCLKETAQIWTGYCRRSRMNTTCGVWQGLEASAP</sequence>
<reference evidence="2 3" key="1">
    <citation type="submission" date="2020-05" db="EMBL/GenBank/DDBJ databases">
        <title>WGS assembly of Panicum virgatum.</title>
        <authorList>
            <person name="Lovell J.T."/>
            <person name="Jenkins J."/>
            <person name="Shu S."/>
            <person name="Juenger T.E."/>
            <person name="Schmutz J."/>
        </authorList>
    </citation>
    <scope>NUCLEOTIDE SEQUENCE [LARGE SCALE GENOMIC DNA]</scope>
    <source>
        <strain evidence="3">cv. AP13</strain>
    </source>
</reference>
<dbReference type="AlphaFoldDB" id="A0A8T0Q5E5"/>
<gene>
    <name evidence="2" type="ORF">PVAP13_7KG047018</name>
</gene>
<keyword evidence="3" id="KW-1185">Reference proteome</keyword>
<proteinExistence type="predicted"/>
<protein>
    <submittedName>
        <fullName evidence="2">Uncharacterized protein</fullName>
    </submittedName>
</protein>
<feature type="compositionally biased region" description="Low complexity" evidence="1">
    <location>
        <begin position="48"/>
        <end position="73"/>
    </location>
</feature>
<evidence type="ECO:0000256" key="1">
    <source>
        <dbReference type="SAM" id="MobiDB-lite"/>
    </source>
</evidence>